<reference evidence="2" key="1">
    <citation type="submission" date="2016-11" db="EMBL/GenBank/DDBJ databases">
        <authorList>
            <person name="Varghese N."/>
            <person name="Submissions S."/>
        </authorList>
    </citation>
    <scope>NUCLEOTIDE SEQUENCE [LARGE SCALE GENOMIC DNA]</scope>
    <source>
        <strain evidence="2">DSM 16579</strain>
    </source>
</reference>
<sequence>MIKDSSIKSVTTRFSLKDYLEIQREAEKRGSNLAEVIRNSWETYQTNEQIKQQLANIELRQRKVMFEMICAVVGISSKERDEVVEQLKLKGVTW</sequence>
<dbReference type="EMBL" id="FQVF01000012">
    <property type="protein sequence ID" value="SHF84356.1"/>
    <property type="molecule type" value="Genomic_DNA"/>
</dbReference>
<name>A0A1M5EYX2_9GAMM</name>
<evidence type="ECO:0008006" key="3">
    <source>
        <dbReference type="Google" id="ProtNLM"/>
    </source>
</evidence>
<dbReference type="Proteomes" id="UP000184517">
    <property type="component" value="Unassembled WGS sequence"/>
</dbReference>
<dbReference type="AlphaFoldDB" id="A0A1M5EYX2"/>
<evidence type="ECO:0000313" key="2">
    <source>
        <dbReference type="Proteomes" id="UP000184517"/>
    </source>
</evidence>
<dbReference type="STRING" id="1122206.SAMN02745753_02732"/>
<dbReference type="RefSeq" id="WP_072840245.1">
    <property type="nucleotide sequence ID" value="NZ_FQVF01000012.1"/>
</dbReference>
<evidence type="ECO:0000313" key="1">
    <source>
        <dbReference type="EMBL" id="SHF84356.1"/>
    </source>
</evidence>
<accession>A0A1M5EYX2</accession>
<organism evidence="1 2">
    <name type="scientific">Marinomonas polaris DSM 16579</name>
    <dbReference type="NCBI Taxonomy" id="1122206"/>
    <lineage>
        <taxon>Bacteria</taxon>
        <taxon>Pseudomonadati</taxon>
        <taxon>Pseudomonadota</taxon>
        <taxon>Gammaproteobacteria</taxon>
        <taxon>Oceanospirillales</taxon>
        <taxon>Oceanospirillaceae</taxon>
        <taxon>Marinomonas</taxon>
    </lineage>
</organism>
<keyword evidence="2" id="KW-1185">Reference proteome</keyword>
<dbReference type="OrthoDB" id="6106023at2"/>
<gene>
    <name evidence="1" type="ORF">SAMN02745753_02732</name>
</gene>
<protein>
    <recommendedName>
        <fullName evidence="3">Ribbon-helix-helix protein, copG family</fullName>
    </recommendedName>
</protein>
<proteinExistence type="predicted"/>